<evidence type="ECO:0008006" key="4">
    <source>
        <dbReference type="Google" id="ProtNLM"/>
    </source>
</evidence>
<reference evidence="2" key="1">
    <citation type="journal article" date="2021" name="Nat. Commun.">
        <title>Genetic determinants of endophytism in the Arabidopsis root mycobiome.</title>
        <authorList>
            <person name="Mesny F."/>
            <person name="Miyauchi S."/>
            <person name="Thiergart T."/>
            <person name="Pickel B."/>
            <person name="Atanasova L."/>
            <person name="Karlsson M."/>
            <person name="Huettel B."/>
            <person name="Barry K.W."/>
            <person name="Haridas S."/>
            <person name="Chen C."/>
            <person name="Bauer D."/>
            <person name="Andreopoulos W."/>
            <person name="Pangilinan J."/>
            <person name="LaButti K."/>
            <person name="Riley R."/>
            <person name="Lipzen A."/>
            <person name="Clum A."/>
            <person name="Drula E."/>
            <person name="Henrissat B."/>
            <person name="Kohler A."/>
            <person name="Grigoriev I.V."/>
            <person name="Martin F.M."/>
            <person name="Hacquard S."/>
        </authorList>
    </citation>
    <scope>NUCLEOTIDE SEQUENCE</scope>
    <source>
        <strain evidence="2">FSSC 5 MPI-SDFR-AT-0091</strain>
    </source>
</reference>
<dbReference type="OrthoDB" id="2504919at2759"/>
<dbReference type="Proteomes" id="UP000736672">
    <property type="component" value="Unassembled WGS sequence"/>
</dbReference>
<evidence type="ECO:0000256" key="1">
    <source>
        <dbReference type="SAM" id="MobiDB-lite"/>
    </source>
</evidence>
<feature type="compositionally biased region" description="Basic and acidic residues" evidence="1">
    <location>
        <begin position="168"/>
        <end position="188"/>
    </location>
</feature>
<protein>
    <recommendedName>
        <fullName evidence="4">Heterokaryon incompatibility domain-containing protein</fullName>
    </recommendedName>
</protein>
<gene>
    <name evidence="2" type="ORF">B0J15DRAFT_550970</name>
</gene>
<proteinExistence type="predicted"/>
<name>A0A9P9H2L5_FUSSL</name>
<organism evidence="2 3">
    <name type="scientific">Fusarium solani</name>
    <name type="common">Filamentous fungus</name>
    <dbReference type="NCBI Taxonomy" id="169388"/>
    <lineage>
        <taxon>Eukaryota</taxon>
        <taxon>Fungi</taxon>
        <taxon>Dikarya</taxon>
        <taxon>Ascomycota</taxon>
        <taxon>Pezizomycotina</taxon>
        <taxon>Sordariomycetes</taxon>
        <taxon>Hypocreomycetidae</taxon>
        <taxon>Hypocreales</taxon>
        <taxon>Nectriaceae</taxon>
        <taxon>Fusarium</taxon>
        <taxon>Fusarium solani species complex</taxon>
    </lineage>
</organism>
<evidence type="ECO:0000313" key="2">
    <source>
        <dbReference type="EMBL" id="KAH7249531.1"/>
    </source>
</evidence>
<feature type="region of interest" description="Disordered" evidence="1">
    <location>
        <begin position="52"/>
        <end position="86"/>
    </location>
</feature>
<dbReference type="EMBL" id="JAGTJS010000013">
    <property type="protein sequence ID" value="KAH7249531.1"/>
    <property type="molecule type" value="Genomic_DNA"/>
</dbReference>
<evidence type="ECO:0000313" key="3">
    <source>
        <dbReference type="Proteomes" id="UP000736672"/>
    </source>
</evidence>
<dbReference type="AlphaFoldDB" id="A0A9P9H2L5"/>
<accession>A0A9P9H2L5</accession>
<feature type="compositionally biased region" description="Basic and acidic residues" evidence="1">
    <location>
        <begin position="207"/>
        <end position="216"/>
    </location>
</feature>
<dbReference type="PANTHER" id="PTHR24148">
    <property type="entry name" value="ANKYRIN REPEAT DOMAIN-CONTAINING PROTEIN 39 HOMOLOG-RELATED"/>
    <property type="match status" value="1"/>
</dbReference>
<dbReference type="PANTHER" id="PTHR24148:SF73">
    <property type="entry name" value="HET DOMAIN PROTEIN (AFU_ORTHOLOGUE AFUA_8G01020)"/>
    <property type="match status" value="1"/>
</dbReference>
<dbReference type="InterPro" id="IPR052895">
    <property type="entry name" value="HetReg/Transcr_Mod"/>
</dbReference>
<feature type="compositionally biased region" description="Low complexity" evidence="1">
    <location>
        <begin position="190"/>
        <end position="202"/>
    </location>
</feature>
<sequence>MALYEPLDATRDEIRVISISGTPKDPEGLLQCTMETVSLSDRIIGNQEFRYRLDDGSRPSTPAYAASAESSQSGTKGPVPGIDSQPRFSWGEYETLSYAWGSPSEPSHDILVNGQRYRVRQNLYHVLSQLGISLRYASDGYAGQANEADLQHRSNEDEESTASSMDGEMARSESSDDERLISTGHEETSESGSSDDGWSTSSSEDEETRRQRELVTQDEERLLEQLGLSGGFHDVALPVASSTHRSKIRLALILQPIVDNEYWRRVWIIQELSVSAGGSLILIGSSALALDELLGVADHLLNSIVSMTYMIPHLYASQSFHLNTFNFVSLIRSIDGIAAEQEGWHWMLQGLISKSTLAADKFYGTVGLLKSDELSEIVIDYNRPVSQVSIDATRAIMKETKCLCQFVICTSIENPSIPSWALDPSQEYDRFTSLDYEFPLVFEGTELEIGSSLLDRPRLTFSGRVVDDRTLIIRGSVLDEVDGMGSYPEDLLPPIPPGRSRKRIAPMSNPTTETHAYGDALGMLKALDRILLSVRPKPNKSVFHMPMLAVTENEPYKPASYPEGMAHHTASKLLVLKHFCERNADFDLWGVKFGSLFPGLKEEGRARVSASQKLAYQALGSLQPPYHEACNAWEDAFLSRRRLISTIEGRFGMASPFVARGDKICAVEGCQSLVVLRPVDEYFEYVGLLLVYDLAEEAERCRGRGFDRELMLR</sequence>
<feature type="region of interest" description="Disordered" evidence="1">
    <location>
        <begin position="146"/>
        <end position="216"/>
    </location>
</feature>
<keyword evidence="3" id="KW-1185">Reference proteome</keyword>
<comment type="caution">
    <text evidence="2">The sequence shown here is derived from an EMBL/GenBank/DDBJ whole genome shotgun (WGS) entry which is preliminary data.</text>
</comment>